<protein>
    <submittedName>
        <fullName evidence="1">Uncharacterized protein</fullName>
    </submittedName>
</protein>
<dbReference type="AlphaFoldDB" id="D7CXR5"/>
<dbReference type="RefSeq" id="WP_013178035.1">
    <property type="nucleotide sequence ID" value="NC_014221.1"/>
</dbReference>
<sequence>MTRAHWGAFTPHGSFGWLSVLLLLGLALSASATATTFRERSLDELFRAAEIGFYGTVRELSTENRGGDPYTLVTFEVARAFRGVPEGAAGEAPTVQLAFLGGTLPNGQTLSVAGMPEFALGDEVLVLAYDAPYYSPIVGFSQGLWRRTPSGLVDPFNRTLALSAAGTLVRGGDDTDVQAVLAAVQRRLSGAP</sequence>
<name>D7CXR5_TRURR</name>
<dbReference type="KEGG" id="tra:Trad_1548"/>
<dbReference type="Proteomes" id="UP000000379">
    <property type="component" value="Chromosome"/>
</dbReference>
<dbReference type="STRING" id="649638.Trad_1548"/>
<evidence type="ECO:0000313" key="2">
    <source>
        <dbReference type="Proteomes" id="UP000000379"/>
    </source>
</evidence>
<dbReference type="OrthoDB" id="74039at2"/>
<dbReference type="HOGENOM" id="CLU_1414633_0_0_0"/>
<organism evidence="1 2">
    <name type="scientific">Truepera radiovictrix (strain DSM 17093 / CIP 108686 / LMG 22925 / RQ-24)</name>
    <dbReference type="NCBI Taxonomy" id="649638"/>
    <lineage>
        <taxon>Bacteria</taxon>
        <taxon>Thermotogati</taxon>
        <taxon>Deinococcota</taxon>
        <taxon>Deinococci</taxon>
        <taxon>Trueperales</taxon>
        <taxon>Trueperaceae</taxon>
        <taxon>Truepera</taxon>
    </lineage>
</organism>
<reference evidence="2" key="1">
    <citation type="submission" date="2010-05" db="EMBL/GenBank/DDBJ databases">
        <title>The complete genome of Truepera radiovictris DSM 17093.</title>
        <authorList>
            <consortium name="US DOE Joint Genome Institute (JGI-PGF)"/>
            <person name="Lucas S."/>
            <person name="Copeland A."/>
            <person name="Lapidus A."/>
            <person name="Glavina del Rio T."/>
            <person name="Dalin E."/>
            <person name="Tice H."/>
            <person name="Bruce D."/>
            <person name="Goodwin L."/>
            <person name="Pitluck S."/>
            <person name="Kyrpides N."/>
            <person name="Mavromatis K."/>
            <person name="Ovchinnikova G."/>
            <person name="Munk A.C."/>
            <person name="Detter J.C."/>
            <person name="Han C."/>
            <person name="Tapia R."/>
            <person name="Land M."/>
            <person name="Hauser L."/>
            <person name="Markowitz V."/>
            <person name="Cheng J.-F."/>
            <person name="Hugenholtz P."/>
            <person name="Woyke T."/>
            <person name="Wu D."/>
            <person name="Tindall B."/>
            <person name="Pomrenke H.G."/>
            <person name="Brambilla E."/>
            <person name="Klenk H.-P."/>
            <person name="Eisen J.A."/>
        </authorList>
    </citation>
    <scope>NUCLEOTIDE SEQUENCE [LARGE SCALE GENOMIC DNA]</scope>
    <source>
        <strain evidence="2">DSM 17093 / CIP 108686 / LMG 22925 / RQ-24</strain>
    </source>
</reference>
<accession>D7CXR5</accession>
<dbReference type="EMBL" id="CP002049">
    <property type="protein sequence ID" value="ADI14667.1"/>
    <property type="molecule type" value="Genomic_DNA"/>
</dbReference>
<keyword evidence="2" id="KW-1185">Reference proteome</keyword>
<gene>
    <name evidence="1" type="ordered locus">Trad_1548</name>
</gene>
<reference evidence="1 2" key="2">
    <citation type="journal article" date="2011" name="Stand. Genomic Sci.">
        <title>Complete genome sequence of Truepera radiovictrix type strain (RQ-24).</title>
        <authorList>
            <person name="Ivanova N."/>
            <person name="Rohde C."/>
            <person name="Munk C."/>
            <person name="Nolan M."/>
            <person name="Lucas S."/>
            <person name="Del Rio T.G."/>
            <person name="Tice H."/>
            <person name="Deshpande S."/>
            <person name="Cheng J.F."/>
            <person name="Tapia R."/>
            <person name="Han C."/>
            <person name="Goodwin L."/>
            <person name="Pitluck S."/>
            <person name="Liolios K."/>
            <person name="Mavromatis K."/>
            <person name="Mikhailova N."/>
            <person name="Pati A."/>
            <person name="Chen A."/>
            <person name="Palaniappan K."/>
            <person name="Land M."/>
            <person name="Hauser L."/>
            <person name="Chang Y.J."/>
            <person name="Jeffries C.D."/>
            <person name="Brambilla E."/>
            <person name="Rohde M."/>
            <person name="Goker M."/>
            <person name="Tindall B.J."/>
            <person name="Woyke T."/>
            <person name="Bristow J."/>
            <person name="Eisen J.A."/>
            <person name="Markowitz V."/>
            <person name="Hugenholtz P."/>
            <person name="Kyrpides N.C."/>
            <person name="Klenk H.P."/>
            <person name="Lapidus A."/>
        </authorList>
    </citation>
    <scope>NUCLEOTIDE SEQUENCE [LARGE SCALE GENOMIC DNA]</scope>
    <source>
        <strain evidence="2">DSM 17093 / CIP 108686 / LMG 22925 / RQ-24</strain>
    </source>
</reference>
<evidence type="ECO:0000313" key="1">
    <source>
        <dbReference type="EMBL" id="ADI14667.1"/>
    </source>
</evidence>
<proteinExistence type="predicted"/>